<evidence type="ECO:0000313" key="4">
    <source>
        <dbReference type="Proteomes" id="UP000198407"/>
    </source>
</evidence>
<feature type="domain" description="Alginate export" evidence="2">
    <location>
        <begin position="120"/>
        <end position="324"/>
    </location>
</feature>
<keyword evidence="1" id="KW-0732">Signal</keyword>
<evidence type="ECO:0000259" key="2">
    <source>
        <dbReference type="Pfam" id="PF13372"/>
    </source>
</evidence>
<evidence type="ECO:0000313" key="3">
    <source>
        <dbReference type="EMBL" id="SNS50494.1"/>
    </source>
</evidence>
<sequence>MTRTPLPYLALLSCGLLSSPSGWAGYQFSLDDLKIDATLGAGGAVIGTRGNNFGSGQVDLRNGANHGNRSTWQEFFLKPGMTLSYGLEPDLELLAGASAIGATTFGDGDAGGYSRSSDGRTAMEEAYAGLRVGDWRFTAGRQNFMVGSGFIVADGNLDMFEDGAFWLAPRTAFRDSALVKYDHGALQGQAFSLRTDDHVGDYRLNGVNLDYRLANRVTLGAMAMGVDALASRSENLAPRDGMRVYNLRALNGQLPGLDALTLHGEYAVQRGNGEGVRYHASAWYAQADYSFAQLPLTPLLSYRHARFSGDDDPHDNTRENWDPLNKGFIDWSTWLIGDVVGNYVLINSNERVDQWTLKTHLSDTVTLGGIHYQFSLDQKNFNGMPVDDRRFADENVVFLDWNPTKSLHTSLAYNWVTPKGAARQTLGNERFQALELYFLYTY</sequence>
<evidence type="ECO:0000256" key="1">
    <source>
        <dbReference type="SAM" id="SignalP"/>
    </source>
</evidence>
<feature type="chain" id="PRO_5011272850" description="Alginate export domain-containing protein" evidence="1">
    <location>
        <begin position="25"/>
        <end position="442"/>
    </location>
</feature>
<dbReference type="EMBL" id="FZOL01000009">
    <property type="protein sequence ID" value="SNS50494.1"/>
    <property type="molecule type" value="Genomic_DNA"/>
</dbReference>
<dbReference type="SUPFAM" id="SSF56935">
    <property type="entry name" value="Porins"/>
    <property type="match status" value="1"/>
</dbReference>
<dbReference type="STRING" id="1215104.GCA_000730585_00806"/>
<dbReference type="RefSeq" id="WP_042129058.1">
    <property type="nucleotide sequence ID" value="NZ_FZOL01000009.1"/>
</dbReference>
<feature type="signal peptide" evidence="1">
    <location>
        <begin position="1"/>
        <end position="24"/>
    </location>
</feature>
<dbReference type="Proteomes" id="UP000198407">
    <property type="component" value="Unassembled WGS sequence"/>
</dbReference>
<dbReference type="AlphaFoldDB" id="A0A239F313"/>
<dbReference type="Pfam" id="PF13372">
    <property type="entry name" value="Alginate_exp"/>
    <property type="match status" value="1"/>
</dbReference>
<organism evidence="3 4">
    <name type="scientific">Pseudomonas japonica</name>
    <dbReference type="NCBI Taxonomy" id="256466"/>
    <lineage>
        <taxon>Bacteria</taxon>
        <taxon>Pseudomonadati</taxon>
        <taxon>Pseudomonadota</taxon>
        <taxon>Gammaproteobacteria</taxon>
        <taxon>Pseudomonadales</taxon>
        <taxon>Pseudomonadaceae</taxon>
        <taxon>Pseudomonas</taxon>
    </lineage>
</organism>
<dbReference type="InterPro" id="IPR025388">
    <property type="entry name" value="Alginate_export_dom"/>
</dbReference>
<keyword evidence="4" id="KW-1185">Reference proteome</keyword>
<dbReference type="OrthoDB" id="6756628at2"/>
<accession>A0A239F313</accession>
<name>A0A239F313_9PSED</name>
<protein>
    <recommendedName>
        <fullName evidence="2">Alginate export domain-containing protein</fullName>
    </recommendedName>
</protein>
<reference evidence="4" key="1">
    <citation type="submission" date="2017-06" db="EMBL/GenBank/DDBJ databases">
        <authorList>
            <person name="Varghese N."/>
            <person name="Submissions S."/>
        </authorList>
    </citation>
    <scope>NUCLEOTIDE SEQUENCE [LARGE SCALE GENOMIC DNA]</scope>
    <source>
        <strain evidence="4">DSM 22348</strain>
    </source>
</reference>
<proteinExistence type="predicted"/>
<gene>
    <name evidence="3" type="ORF">SAMN05444352_10963</name>
</gene>